<keyword evidence="4 10" id="KW-0808">Transferase</keyword>
<comment type="similarity">
    <text evidence="10">Belongs to the TRM5 / TYW2 family.</text>
</comment>
<dbReference type="InterPro" id="IPR056744">
    <property type="entry name" value="TRM5/TYW2-like_N"/>
</dbReference>
<sequence>MAARLVFKPHSFLSLSFSFQTCFFPVQISAKCSVNPSLSSFSSTLNLALDEGLPYGPSLRKGRKPTELPMPIEEETEPEPRALIDYSDFVRVFEVAAIRVPAEQCFALESRLRGHLLNWPRIRNVARVPGDDMEPEFRHLFGRSSDESEEDDKISKSLSRRIYGKADGDGEPLPPVLYREKLAKTFNCRGFLKFRNLAKISRPKNKKNKLVDDDGNTSGGRERTRKNDFAVVEVVESGNENDDFSRLLGPNFKGSRWRGSTRLLLLDEQYANKDVEALPQAVKAILGGESLQSGSLACELVQCRLTLFYSYWQTNEILEVLLPEGMIIPSAFETVGHIAHLNLKNEHLPYKKLIAQVILDKKRPKIQTVVNKVDSIQNDYRTMQLEVLAGNHSLLTTLVENGIRFHVDLAKVYWNSRLATERQRLVSSFSNKDIVCDVFSGVGPIALSAAKKVKYVYANDLNPSAVEYLERNVVRNKLDRKIQVFNMDGRRFIKAVLPNQRTEPITQVVMNLPNDAAEYLDAFRGVLKKKQKAILPNIHVYGFSKAQDPELDFQERIRNVLAEEAFDIEMHRVRLVAPGKWMLCASFTLPDAVAFANEV</sequence>
<feature type="binding site" evidence="10">
    <location>
        <begin position="460"/>
        <end position="461"/>
    </location>
    <ligand>
        <name>S-adenosyl-L-methionine</name>
        <dbReference type="ChEBI" id="CHEBI:59789"/>
    </ligand>
</feature>
<feature type="domain" description="SAM-dependent methyltransferase TRM5/TYW2-type" evidence="11">
    <location>
        <begin position="332"/>
        <end position="591"/>
    </location>
</feature>
<dbReference type="Pfam" id="PF02475">
    <property type="entry name" value="TRM5-TYW2_MTfase"/>
    <property type="match status" value="1"/>
</dbReference>
<keyword evidence="2 10" id="KW-0963">Cytoplasm</keyword>
<evidence type="ECO:0000259" key="11">
    <source>
        <dbReference type="PROSITE" id="PS51684"/>
    </source>
</evidence>
<dbReference type="GO" id="GO:0070901">
    <property type="term" value="P:mitochondrial tRNA methylation"/>
    <property type="evidence" value="ECO:0007669"/>
    <property type="project" value="UniProtKB-ARBA"/>
</dbReference>
<dbReference type="GO" id="GO:0005634">
    <property type="term" value="C:nucleus"/>
    <property type="evidence" value="ECO:0007669"/>
    <property type="project" value="UniProtKB-SubCell"/>
</dbReference>
<evidence type="ECO:0000256" key="5">
    <source>
        <dbReference type="ARBA" id="ARBA00022691"/>
    </source>
</evidence>
<comment type="function">
    <text evidence="10">Specifically methylates the N1 position of guanosine-37 in various cytoplasmic and mitochondrial tRNAs. Methylation is not dependent on the nature of the nucleoside 5' of the target nucleoside. This is the first step in the biosynthesis of wybutosine (yW), a modified base adjacent to the anticodon of tRNAs and required for accurate decoding.</text>
</comment>
<keyword evidence="7 10" id="KW-0496">Mitochondrion</keyword>
<accession>A0AAV7EYY8</accession>
<dbReference type="FunFam" id="3.40.50.150:FF:000225">
    <property type="entry name" value="tRNA (guanine(37)-N1)-methyltransferase"/>
    <property type="match status" value="1"/>
</dbReference>
<gene>
    <name evidence="12" type="ORF">H6P81_005710</name>
</gene>
<dbReference type="GO" id="GO:0052906">
    <property type="term" value="F:tRNA (guanine(37)-N1)-methyltransferase activity"/>
    <property type="evidence" value="ECO:0007669"/>
    <property type="project" value="UniProtKB-UniRule"/>
</dbReference>
<evidence type="ECO:0000313" key="12">
    <source>
        <dbReference type="EMBL" id="KAG9452806.1"/>
    </source>
</evidence>
<keyword evidence="13" id="KW-1185">Reference proteome</keyword>
<evidence type="ECO:0000256" key="4">
    <source>
        <dbReference type="ARBA" id="ARBA00022679"/>
    </source>
</evidence>
<keyword evidence="3 10" id="KW-0489">Methyltransferase</keyword>
<comment type="caution">
    <text evidence="12">The sequence shown here is derived from an EMBL/GenBank/DDBJ whole genome shotgun (WGS) entry which is preliminary data.</text>
</comment>
<dbReference type="SUPFAM" id="SSF53335">
    <property type="entry name" value="S-adenosyl-L-methionine-dependent methyltransferases"/>
    <property type="match status" value="1"/>
</dbReference>
<proteinExistence type="inferred from homology"/>
<dbReference type="Gene3D" id="3.30.300.110">
    <property type="entry name" value="Met-10+ protein-like domains"/>
    <property type="match status" value="1"/>
</dbReference>
<evidence type="ECO:0000256" key="9">
    <source>
        <dbReference type="ARBA" id="ARBA00047783"/>
    </source>
</evidence>
<dbReference type="PANTHER" id="PTHR23245:SF43">
    <property type="entry name" value="TRNA (GUANINE(37)-N1)-METHYLTRANSFERASE 2"/>
    <property type="match status" value="1"/>
</dbReference>
<keyword evidence="8 10" id="KW-0539">Nucleus</keyword>
<dbReference type="GO" id="GO:0005759">
    <property type="term" value="C:mitochondrial matrix"/>
    <property type="evidence" value="ECO:0007669"/>
    <property type="project" value="UniProtKB-SubCell"/>
</dbReference>
<dbReference type="InterPro" id="IPR025792">
    <property type="entry name" value="tRNA_Gua_MeTrfase_euk"/>
</dbReference>
<dbReference type="Proteomes" id="UP000825729">
    <property type="component" value="Unassembled WGS sequence"/>
</dbReference>
<evidence type="ECO:0000256" key="3">
    <source>
        <dbReference type="ARBA" id="ARBA00022603"/>
    </source>
</evidence>
<evidence type="ECO:0000256" key="1">
    <source>
        <dbReference type="ARBA" id="ARBA00009775"/>
    </source>
</evidence>
<evidence type="ECO:0000256" key="8">
    <source>
        <dbReference type="ARBA" id="ARBA00023242"/>
    </source>
</evidence>
<evidence type="ECO:0000256" key="10">
    <source>
        <dbReference type="HAMAP-Rule" id="MF_03152"/>
    </source>
</evidence>
<dbReference type="InterPro" id="IPR056743">
    <property type="entry name" value="TRM5-TYW2-like_MTfase"/>
</dbReference>
<protein>
    <recommendedName>
        <fullName evidence="10">tRNA (guanine(37)-N1)-methyltransferase</fullName>
        <ecNumber evidence="10">2.1.1.228</ecNumber>
    </recommendedName>
    <alternativeName>
        <fullName evidence="10">M1G-methyltransferase</fullName>
    </alternativeName>
    <alternativeName>
        <fullName evidence="10">tRNA [GM37] methyltransferase</fullName>
    </alternativeName>
    <alternativeName>
        <fullName evidence="10">tRNA methyltransferase 5 homolog</fullName>
    </alternativeName>
</protein>
<dbReference type="HAMAP" id="MF_03152">
    <property type="entry name" value="TRM5"/>
    <property type="match status" value="1"/>
</dbReference>
<dbReference type="CDD" id="cd02440">
    <property type="entry name" value="AdoMet_MTases"/>
    <property type="match status" value="1"/>
</dbReference>
<evidence type="ECO:0000256" key="2">
    <source>
        <dbReference type="ARBA" id="ARBA00022490"/>
    </source>
</evidence>
<organism evidence="12 13">
    <name type="scientific">Aristolochia fimbriata</name>
    <name type="common">White veined hardy Dutchman's pipe vine</name>
    <dbReference type="NCBI Taxonomy" id="158543"/>
    <lineage>
        <taxon>Eukaryota</taxon>
        <taxon>Viridiplantae</taxon>
        <taxon>Streptophyta</taxon>
        <taxon>Embryophyta</taxon>
        <taxon>Tracheophyta</taxon>
        <taxon>Spermatophyta</taxon>
        <taxon>Magnoliopsida</taxon>
        <taxon>Magnoliidae</taxon>
        <taxon>Piperales</taxon>
        <taxon>Aristolochiaceae</taxon>
        <taxon>Aristolochia</taxon>
    </lineage>
</organism>
<keyword evidence="6 10" id="KW-0819">tRNA processing</keyword>
<dbReference type="PROSITE" id="PS51684">
    <property type="entry name" value="SAM_MT_TRM5_TYW2"/>
    <property type="match status" value="1"/>
</dbReference>
<evidence type="ECO:0000313" key="13">
    <source>
        <dbReference type="Proteomes" id="UP000825729"/>
    </source>
</evidence>
<evidence type="ECO:0000256" key="7">
    <source>
        <dbReference type="ARBA" id="ARBA00023128"/>
    </source>
</evidence>
<keyword evidence="5 10" id="KW-0949">S-adenosyl-L-methionine</keyword>
<dbReference type="PANTHER" id="PTHR23245">
    <property type="entry name" value="TRNA METHYLTRANSFERASE"/>
    <property type="match status" value="1"/>
</dbReference>
<dbReference type="EMBL" id="JAINDJ010000003">
    <property type="protein sequence ID" value="KAG9452806.1"/>
    <property type="molecule type" value="Genomic_DNA"/>
</dbReference>
<dbReference type="AlphaFoldDB" id="A0AAV7EYY8"/>
<comment type="subunit">
    <text evidence="10">Monomer.</text>
</comment>
<comment type="catalytic activity">
    <reaction evidence="9 10">
        <text>guanosine(37) in tRNA + S-adenosyl-L-methionine = N(1)-methylguanosine(37) in tRNA + S-adenosyl-L-homocysteine + H(+)</text>
        <dbReference type="Rhea" id="RHEA:36899"/>
        <dbReference type="Rhea" id="RHEA-COMP:10145"/>
        <dbReference type="Rhea" id="RHEA-COMP:10147"/>
        <dbReference type="ChEBI" id="CHEBI:15378"/>
        <dbReference type="ChEBI" id="CHEBI:57856"/>
        <dbReference type="ChEBI" id="CHEBI:59789"/>
        <dbReference type="ChEBI" id="CHEBI:73542"/>
        <dbReference type="ChEBI" id="CHEBI:74269"/>
        <dbReference type="EC" id="2.1.1.228"/>
    </reaction>
</comment>
<comment type="subcellular location">
    <subcellularLocation>
        <location evidence="10">Mitochondrion matrix</location>
    </subcellularLocation>
    <subcellularLocation>
        <location evidence="10">Nucleus</location>
    </subcellularLocation>
    <subcellularLocation>
        <location evidence="10">Cytoplasm</location>
    </subcellularLocation>
    <text evidence="10">Predominantly in the mitochondria and in the nucleus.</text>
</comment>
<feature type="binding site" evidence="10">
    <location>
        <position position="422"/>
    </location>
    <ligand>
        <name>S-adenosyl-L-methionine</name>
        <dbReference type="ChEBI" id="CHEBI:59789"/>
    </ligand>
</feature>
<dbReference type="InterPro" id="IPR029063">
    <property type="entry name" value="SAM-dependent_MTases_sf"/>
</dbReference>
<dbReference type="Pfam" id="PF25133">
    <property type="entry name" value="TYW2_N_2"/>
    <property type="match status" value="1"/>
</dbReference>
<dbReference type="Gene3D" id="3.40.50.150">
    <property type="entry name" value="Vaccinia Virus protein VP39"/>
    <property type="match status" value="1"/>
</dbReference>
<dbReference type="GO" id="GO:0002939">
    <property type="term" value="P:tRNA N1-guanine methylation"/>
    <property type="evidence" value="ECO:0007669"/>
    <property type="project" value="TreeGrafter"/>
</dbReference>
<reference evidence="12 13" key="1">
    <citation type="submission" date="2021-07" db="EMBL/GenBank/DDBJ databases">
        <title>The Aristolochia fimbriata genome: insights into angiosperm evolution, floral development and chemical biosynthesis.</title>
        <authorList>
            <person name="Jiao Y."/>
        </authorList>
    </citation>
    <scope>NUCLEOTIDE SEQUENCE [LARGE SCALE GENOMIC DNA]</scope>
    <source>
        <strain evidence="12">IBCAS-2021</strain>
        <tissue evidence="12">Leaf</tissue>
    </source>
</reference>
<feature type="binding site" evidence="10">
    <location>
        <begin position="488"/>
        <end position="489"/>
    </location>
    <ligand>
        <name>S-adenosyl-L-methionine</name>
        <dbReference type="ChEBI" id="CHEBI:59789"/>
    </ligand>
</feature>
<dbReference type="EC" id="2.1.1.228" evidence="10"/>
<dbReference type="InterPro" id="IPR030382">
    <property type="entry name" value="MeTrfase_TRM5/TYW2"/>
</dbReference>
<feature type="binding site" evidence="10">
    <location>
        <position position="511"/>
    </location>
    <ligand>
        <name>S-adenosyl-L-methionine</name>
        <dbReference type="ChEBI" id="CHEBI:59789"/>
    </ligand>
</feature>
<name>A0AAV7EYY8_ARIFI</name>
<dbReference type="FunFam" id="3.30.300.110:FF:000001">
    <property type="entry name" value="tRNA (guanine(37)-N1)-methyltransferase"/>
    <property type="match status" value="1"/>
</dbReference>
<comment type="similarity">
    <text evidence="1">Belongs to the class I-like SAM-binding methyltransferase superfamily. TRM5/TYW2 family.</text>
</comment>
<evidence type="ECO:0000256" key="6">
    <source>
        <dbReference type="ARBA" id="ARBA00022694"/>
    </source>
</evidence>